<sequence length="16" mass="1951">MLGFPQGMFQRFHILE</sequence>
<reference evidence="1" key="1">
    <citation type="submission" date="2018-02" db="EMBL/GenBank/DDBJ databases">
        <title>Rhizophora mucronata_Transcriptome.</title>
        <authorList>
            <person name="Meera S.P."/>
            <person name="Sreeshan A."/>
            <person name="Augustine A."/>
        </authorList>
    </citation>
    <scope>NUCLEOTIDE SEQUENCE</scope>
    <source>
        <tissue evidence="1">Leaf</tissue>
    </source>
</reference>
<protein>
    <submittedName>
        <fullName evidence="1">Uncharacterized protein</fullName>
    </submittedName>
</protein>
<evidence type="ECO:0000313" key="1">
    <source>
        <dbReference type="EMBL" id="MBX59006.1"/>
    </source>
</evidence>
<name>A0A2P2PW95_RHIMU</name>
<proteinExistence type="predicted"/>
<organism evidence="1">
    <name type="scientific">Rhizophora mucronata</name>
    <name type="common">Asiatic mangrove</name>
    <dbReference type="NCBI Taxonomy" id="61149"/>
    <lineage>
        <taxon>Eukaryota</taxon>
        <taxon>Viridiplantae</taxon>
        <taxon>Streptophyta</taxon>
        <taxon>Embryophyta</taxon>
        <taxon>Tracheophyta</taxon>
        <taxon>Spermatophyta</taxon>
        <taxon>Magnoliopsida</taxon>
        <taxon>eudicotyledons</taxon>
        <taxon>Gunneridae</taxon>
        <taxon>Pentapetalae</taxon>
        <taxon>rosids</taxon>
        <taxon>fabids</taxon>
        <taxon>Malpighiales</taxon>
        <taxon>Rhizophoraceae</taxon>
        <taxon>Rhizophora</taxon>
    </lineage>
</organism>
<dbReference type="AlphaFoldDB" id="A0A2P2PW95"/>
<dbReference type="EMBL" id="GGEC01078522">
    <property type="protein sequence ID" value="MBX59006.1"/>
    <property type="molecule type" value="Transcribed_RNA"/>
</dbReference>
<accession>A0A2P2PW95</accession>